<organism evidence="2 3">
    <name type="scientific">Sutterella wadsworthensis 2_1_59BFAA</name>
    <dbReference type="NCBI Taxonomy" id="742823"/>
    <lineage>
        <taxon>Bacteria</taxon>
        <taxon>Pseudomonadati</taxon>
        <taxon>Pseudomonadota</taxon>
        <taxon>Betaproteobacteria</taxon>
        <taxon>Burkholderiales</taxon>
        <taxon>Sutterellaceae</taxon>
        <taxon>Sutterella</taxon>
    </lineage>
</organism>
<name>K1JZ29_9BURK</name>
<proteinExistence type="predicted"/>
<dbReference type="HOGENOM" id="CLU_221514_0_0_4"/>
<protein>
    <submittedName>
        <fullName evidence="2">Uncharacterized protein</fullName>
    </submittedName>
</protein>
<sequence>MAYFYWVMGLAFAILLASVVEVVLSKNEH</sequence>
<feature type="transmembrane region" description="Helical" evidence="1">
    <location>
        <begin position="6"/>
        <end position="24"/>
    </location>
</feature>
<evidence type="ECO:0000256" key="1">
    <source>
        <dbReference type="SAM" id="Phobius"/>
    </source>
</evidence>
<accession>K1JZ29</accession>
<keyword evidence="3" id="KW-1185">Reference proteome</keyword>
<evidence type="ECO:0000313" key="3">
    <source>
        <dbReference type="Proteomes" id="UP000005835"/>
    </source>
</evidence>
<keyword evidence="1" id="KW-0812">Transmembrane</keyword>
<evidence type="ECO:0000313" key="2">
    <source>
        <dbReference type="EMBL" id="EKB31838.1"/>
    </source>
</evidence>
<dbReference type="EMBL" id="ADMG01000017">
    <property type="protein sequence ID" value="EKB31838.1"/>
    <property type="molecule type" value="Genomic_DNA"/>
</dbReference>
<keyword evidence="1" id="KW-1133">Transmembrane helix</keyword>
<keyword evidence="1" id="KW-0472">Membrane</keyword>
<reference evidence="2 3" key="1">
    <citation type="submission" date="2012-05" db="EMBL/GenBank/DDBJ databases">
        <title>The Genome Sequence of Sutterella wadsworthensis 2_1_59BFAA.</title>
        <authorList>
            <consortium name="The Broad Institute Genome Sequencing Platform"/>
            <person name="Earl A."/>
            <person name="Ward D."/>
            <person name="Feldgarden M."/>
            <person name="Gevers D."/>
            <person name="Daigneault M."/>
            <person name="Strauss J."/>
            <person name="Allen-Vercoe E."/>
            <person name="Walker B."/>
            <person name="Young S.K."/>
            <person name="Zeng Q."/>
            <person name="Gargeya S."/>
            <person name="Fitzgerald M."/>
            <person name="Haas B."/>
            <person name="Abouelleil A."/>
            <person name="Alvarado L."/>
            <person name="Arachchi H.M."/>
            <person name="Berlin A.M."/>
            <person name="Chapman S.B."/>
            <person name="Goldberg J."/>
            <person name="Griggs A."/>
            <person name="Gujja S."/>
            <person name="Hansen M."/>
            <person name="Howarth C."/>
            <person name="Imamovic A."/>
            <person name="Larimer J."/>
            <person name="McCowen C."/>
            <person name="Montmayeur A."/>
            <person name="Murphy C."/>
            <person name="Neiman D."/>
            <person name="Pearson M."/>
            <person name="Priest M."/>
            <person name="Roberts A."/>
            <person name="Saif S."/>
            <person name="Shea T."/>
            <person name="Sisk P."/>
            <person name="Sykes S."/>
            <person name="Wortman J."/>
            <person name="Nusbaum C."/>
            <person name="Birren B."/>
        </authorList>
    </citation>
    <scope>NUCLEOTIDE SEQUENCE [LARGE SCALE GENOMIC DNA]</scope>
    <source>
        <strain evidence="2 3">2_1_59BFAA</strain>
    </source>
</reference>
<comment type="caution">
    <text evidence="2">The sequence shown here is derived from an EMBL/GenBank/DDBJ whole genome shotgun (WGS) entry which is preliminary data.</text>
</comment>
<dbReference type="AlphaFoldDB" id="K1JZ29"/>
<dbReference type="Proteomes" id="UP000005835">
    <property type="component" value="Unassembled WGS sequence"/>
</dbReference>
<gene>
    <name evidence="2" type="ORF">HMPREF9465_00706</name>
</gene>